<dbReference type="EMBL" id="HBJB01001776">
    <property type="protein sequence ID" value="CAE0841912.1"/>
    <property type="molecule type" value="Transcribed_RNA"/>
</dbReference>
<reference evidence="1" key="1">
    <citation type="submission" date="2021-01" db="EMBL/GenBank/DDBJ databases">
        <authorList>
            <person name="Corre E."/>
            <person name="Pelletier E."/>
            <person name="Niang G."/>
            <person name="Scheremetjew M."/>
            <person name="Finn R."/>
            <person name="Kale V."/>
            <person name="Holt S."/>
            <person name="Cochrane G."/>
            <person name="Meng A."/>
            <person name="Brown T."/>
            <person name="Cohen L."/>
        </authorList>
    </citation>
    <scope>NUCLEOTIDE SEQUENCE</scope>
    <source>
        <strain evidence="1">LB1974</strain>
    </source>
</reference>
<evidence type="ECO:0000313" key="1">
    <source>
        <dbReference type="EMBL" id="CAE0841912.1"/>
    </source>
</evidence>
<name>A0A7S4GN11_OXYMA</name>
<protein>
    <submittedName>
        <fullName evidence="1">Uncharacterized protein</fullName>
    </submittedName>
</protein>
<accession>A0A7S4GN11</accession>
<proteinExistence type="predicted"/>
<gene>
    <name evidence="1" type="ORF">OMAR00294_LOCUS1502</name>
</gene>
<organism evidence="1">
    <name type="scientific">Oxyrrhis marina</name>
    <name type="common">Dinoflagellate</name>
    <dbReference type="NCBI Taxonomy" id="2969"/>
    <lineage>
        <taxon>Eukaryota</taxon>
        <taxon>Sar</taxon>
        <taxon>Alveolata</taxon>
        <taxon>Dinophyceae</taxon>
        <taxon>Oxyrrhinales</taxon>
        <taxon>Oxyrrhinaceae</taxon>
        <taxon>Oxyrrhis</taxon>
    </lineage>
</organism>
<sequence length="228" mass="25346">MTASLMTPYLVRNTFLDFEKTRTSARRATSCLLDQVFGHRSRYSEVGSTSAADMPTPELFPWSSELILDSRVTLVRTGVLGLDGRTGQIMSEEELGCYLVVLDCGLEMNLARTCLVPEQMGPTGKYLVSKGIRALQGVWVDAKEPKISFEVQGWSCVRRADISKGMSITSFNFEVQEGCITRGDKCKVWVKEEELLAEPASALWHGDSATGGRRRKKAFPWVRPSVVN</sequence>
<dbReference type="AlphaFoldDB" id="A0A7S4GN11"/>